<proteinExistence type="predicted"/>
<gene>
    <name evidence="2" type="ORF">HPBE_LOCUS23433</name>
</gene>
<name>A0A183GL64_HELPZ</name>
<accession>A0A183GL64</accession>
<dbReference type="InterPro" id="IPR036770">
    <property type="entry name" value="Ankyrin_rpt-contain_sf"/>
</dbReference>
<dbReference type="InterPro" id="IPR002110">
    <property type="entry name" value="Ankyrin_rpt"/>
</dbReference>
<protein>
    <submittedName>
        <fullName evidence="4">ANK_REP_REGION domain-containing protein</fullName>
    </submittedName>
</protein>
<dbReference type="PROSITE" id="PS50088">
    <property type="entry name" value="ANK_REPEAT"/>
    <property type="match status" value="1"/>
</dbReference>
<dbReference type="AlphaFoldDB" id="A0A183GL64"/>
<organism evidence="3 4">
    <name type="scientific">Heligmosomoides polygyrus</name>
    <name type="common">Parasitic roundworm</name>
    <dbReference type="NCBI Taxonomy" id="6339"/>
    <lineage>
        <taxon>Eukaryota</taxon>
        <taxon>Metazoa</taxon>
        <taxon>Ecdysozoa</taxon>
        <taxon>Nematoda</taxon>
        <taxon>Chromadorea</taxon>
        <taxon>Rhabditida</taxon>
        <taxon>Rhabditina</taxon>
        <taxon>Rhabditomorpha</taxon>
        <taxon>Strongyloidea</taxon>
        <taxon>Heligmosomidae</taxon>
        <taxon>Heligmosomoides</taxon>
    </lineage>
</organism>
<dbReference type="Proteomes" id="UP000050761">
    <property type="component" value="Unassembled WGS sequence"/>
</dbReference>
<dbReference type="OrthoDB" id="194358at2759"/>
<keyword evidence="1" id="KW-0040">ANK repeat</keyword>
<reference evidence="2 3" key="1">
    <citation type="submission" date="2018-11" db="EMBL/GenBank/DDBJ databases">
        <authorList>
            <consortium name="Pathogen Informatics"/>
        </authorList>
    </citation>
    <scope>NUCLEOTIDE SEQUENCE [LARGE SCALE GENOMIC DNA]</scope>
</reference>
<accession>A0A3P8CFD4</accession>
<evidence type="ECO:0000313" key="3">
    <source>
        <dbReference type="Proteomes" id="UP000050761"/>
    </source>
</evidence>
<dbReference type="Gene3D" id="1.25.40.20">
    <property type="entry name" value="Ankyrin repeat-containing domain"/>
    <property type="match status" value="1"/>
</dbReference>
<feature type="repeat" description="ANK" evidence="1">
    <location>
        <begin position="27"/>
        <end position="59"/>
    </location>
</feature>
<keyword evidence="3" id="KW-1185">Reference proteome</keyword>
<evidence type="ECO:0000313" key="4">
    <source>
        <dbReference type="WBParaSite" id="HPBE_0002343401-mRNA-1"/>
    </source>
</evidence>
<evidence type="ECO:0000313" key="2">
    <source>
        <dbReference type="EMBL" id="VDP38807.1"/>
    </source>
</evidence>
<sequence>MRGILGRAETTKALLDAGADIEAKNSHEDTALQCAVSAGHLATVRQLLERSAVIENKNDERFVPRDRGARKFP</sequence>
<reference evidence="4" key="2">
    <citation type="submission" date="2019-09" db="UniProtKB">
        <authorList>
            <consortium name="WormBaseParasite"/>
        </authorList>
    </citation>
    <scope>IDENTIFICATION</scope>
</reference>
<dbReference type="WBParaSite" id="HPBE_0002343401-mRNA-1">
    <property type="protein sequence ID" value="HPBE_0002343401-mRNA-1"/>
    <property type="gene ID" value="HPBE_0002343401"/>
</dbReference>
<dbReference type="Pfam" id="PF12796">
    <property type="entry name" value="Ank_2"/>
    <property type="match status" value="1"/>
</dbReference>
<dbReference type="SUPFAM" id="SSF48403">
    <property type="entry name" value="Ankyrin repeat"/>
    <property type="match status" value="1"/>
</dbReference>
<dbReference type="EMBL" id="UZAH01035053">
    <property type="protein sequence ID" value="VDP38807.1"/>
    <property type="molecule type" value="Genomic_DNA"/>
</dbReference>
<evidence type="ECO:0000256" key="1">
    <source>
        <dbReference type="PROSITE-ProRule" id="PRU00023"/>
    </source>
</evidence>